<dbReference type="Gene3D" id="3.30.1360.120">
    <property type="entry name" value="Probable tRNA modification gtpase trme, domain 1"/>
    <property type="match status" value="1"/>
</dbReference>
<sequence length="216" mass="23209">MWNEARSNAPGTASAIVQRAAGEVWQESPLVGVGDLLKAHQAGASKKFSLSERPFRDLANLRGDPDDPAFAAAVESVTGCRPPAKPNTVARGNGYDVLWLGPDEWLVRSQQQQAATLEAKLTQALAGQFASAVDIGSGYTLLEVSGEKVRDVLARGCPLDLHPRVFAPGQCAQSHYFKASIVLIPVSDDTFELVVRRSFADYFCRIMLDAAAPLLS</sequence>
<dbReference type="InterPro" id="IPR007375">
    <property type="entry name" value="SoxG"/>
</dbReference>
<protein>
    <submittedName>
        <fullName evidence="1">Sarcosine oxidase subunit gamma</fullName>
    </submittedName>
</protein>
<keyword evidence="2" id="KW-1185">Reference proteome</keyword>
<evidence type="ECO:0000313" key="2">
    <source>
        <dbReference type="Proteomes" id="UP000185151"/>
    </source>
</evidence>
<evidence type="ECO:0000313" key="1">
    <source>
        <dbReference type="EMBL" id="SIO32290.1"/>
    </source>
</evidence>
<dbReference type="OrthoDB" id="9814782at2"/>
<organism evidence="1 2">
    <name type="scientific">Paraburkholderia phenazinium</name>
    <dbReference type="NCBI Taxonomy" id="60549"/>
    <lineage>
        <taxon>Bacteria</taxon>
        <taxon>Pseudomonadati</taxon>
        <taxon>Pseudomonadota</taxon>
        <taxon>Betaproteobacteria</taxon>
        <taxon>Burkholderiales</taxon>
        <taxon>Burkholderiaceae</taxon>
        <taxon>Paraburkholderia</taxon>
    </lineage>
</organism>
<dbReference type="EMBL" id="FSRU01000001">
    <property type="protein sequence ID" value="SIO32290.1"/>
    <property type="molecule type" value="Genomic_DNA"/>
</dbReference>
<proteinExistence type="predicted"/>
<dbReference type="InterPro" id="IPR027266">
    <property type="entry name" value="TrmE/GcvT-like"/>
</dbReference>
<dbReference type="AlphaFoldDB" id="A0A1N6IJS8"/>
<gene>
    <name evidence="1" type="ORF">SAMN05444165_2232</name>
</gene>
<dbReference type="Proteomes" id="UP000185151">
    <property type="component" value="Unassembled WGS sequence"/>
</dbReference>
<dbReference type="Gene3D" id="3.30.70.1520">
    <property type="entry name" value="Heterotetrameric sarcosine oxidase"/>
    <property type="match status" value="1"/>
</dbReference>
<dbReference type="SUPFAM" id="SSF103025">
    <property type="entry name" value="Folate-binding domain"/>
    <property type="match status" value="1"/>
</dbReference>
<dbReference type="RefSeq" id="WP_074295712.1">
    <property type="nucleotide sequence ID" value="NZ_FSRU01000001.1"/>
</dbReference>
<name>A0A1N6IJS8_9BURK</name>
<reference evidence="1 2" key="1">
    <citation type="submission" date="2016-11" db="EMBL/GenBank/DDBJ databases">
        <authorList>
            <person name="Jaros S."/>
            <person name="Januszkiewicz K."/>
            <person name="Wedrychowicz H."/>
        </authorList>
    </citation>
    <scope>NUCLEOTIDE SEQUENCE [LARGE SCALE GENOMIC DNA]</scope>
    <source>
        <strain evidence="1 2">GAS95</strain>
    </source>
</reference>
<dbReference type="Pfam" id="PF04268">
    <property type="entry name" value="SoxG"/>
    <property type="match status" value="1"/>
</dbReference>
<accession>A0A1N6IJS8</accession>